<accession>A0AAW0GX13</accession>
<keyword evidence="4" id="KW-1185">Reference proteome</keyword>
<evidence type="ECO:0000313" key="3">
    <source>
        <dbReference type="EMBL" id="KAK7695328.1"/>
    </source>
</evidence>
<dbReference type="EMBL" id="JASBNA010000002">
    <property type="protein sequence ID" value="KAK7695328.1"/>
    <property type="molecule type" value="Genomic_DNA"/>
</dbReference>
<evidence type="ECO:0000313" key="4">
    <source>
        <dbReference type="Proteomes" id="UP001385951"/>
    </source>
</evidence>
<dbReference type="AlphaFoldDB" id="A0AAW0GX13"/>
<keyword evidence="1" id="KW-1133">Transmembrane helix</keyword>
<name>A0AAW0GX13_9APHY</name>
<dbReference type="Pfam" id="PF20151">
    <property type="entry name" value="DUF6533"/>
    <property type="match status" value="1"/>
</dbReference>
<feature type="transmembrane region" description="Helical" evidence="1">
    <location>
        <begin position="216"/>
        <end position="233"/>
    </location>
</feature>
<keyword evidence="1" id="KW-0472">Membrane</keyword>
<feature type="transmembrane region" description="Helical" evidence="1">
    <location>
        <begin position="120"/>
        <end position="139"/>
    </location>
</feature>
<feature type="transmembrane region" description="Helical" evidence="1">
    <location>
        <begin position="159"/>
        <end position="180"/>
    </location>
</feature>
<reference evidence="3 4" key="1">
    <citation type="submission" date="2022-09" db="EMBL/GenBank/DDBJ databases">
        <authorList>
            <person name="Palmer J.M."/>
        </authorList>
    </citation>
    <scope>NUCLEOTIDE SEQUENCE [LARGE SCALE GENOMIC DNA]</scope>
    <source>
        <strain evidence="3 4">DSM 7382</strain>
    </source>
</reference>
<feature type="transmembrane region" description="Helical" evidence="1">
    <location>
        <begin position="12"/>
        <end position="32"/>
    </location>
</feature>
<organism evidence="3 4">
    <name type="scientific">Cerrena zonata</name>
    <dbReference type="NCBI Taxonomy" id="2478898"/>
    <lineage>
        <taxon>Eukaryota</taxon>
        <taxon>Fungi</taxon>
        <taxon>Dikarya</taxon>
        <taxon>Basidiomycota</taxon>
        <taxon>Agaricomycotina</taxon>
        <taxon>Agaricomycetes</taxon>
        <taxon>Polyporales</taxon>
        <taxon>Cerrenaceae</taxon>
        <taxon>Cerrena</taxon>
    </lineage>
</organism>
<protein>
    <recommendedName>
        <fullName evidence="2">DUF6533 domain-containing protein</fullName>
    </recommendedName>
</protein>
<dbReference type="Proteomes" id="UP001385951">
    <property type="component" value="Unassembled WGS sequence"/>
</dbReference>
<dbReference type="InterPro" id="IPR045340">
    <property type="entry name" value="DUF6533"/>
</dbReference>
<evidence type="ECO:0000259" key="2">
    <source>
        <dbReference type="Pfam" id="PF20151"/>
    </source>
</evidence>
<comment type="caution">
    <text evidence="3">The sequence shown here is derived from an EMBL/GenBank/DDBJ whole genome shotgun (WGS) entry which is preliminary data.</text>
</comment>
<gene>
    <name evidence="3" type="ORF">QCA50_002519</name>
</gene>
<proteinExistence type="predicted"/>
<feature type="transmembrane region" description="Helical" evidence="1">
    <location>
        <begin position="53"/>
        <end position="75"/>
    </location>
</feature>
<feature type="domain" description="DUF6533" evidence="2">
    <location>
        <begin position="19"/>
        <end position="61"/>
    </location>
</feature>
<sequence>MHDPPCAIEAAQQTLAAGYLIVSAITVWIWDLSLSVSEDVRTFWGRKFRPYDLIYLLARMTTGGLLMSPIGFLTAHSRTRCQHVSMTVIWFETLSLIFNSSLFLLRVIAVYGDSSRKLKAGFIFVWSTTFLAISGPLSVQTDVAFIDCDINKMKAPLPPGFEAVTIFDTLVFVAISVKVLKINSIWHFPGKSWVMSFICGDGLNHLSKVLLRSGQIYYLTTVGFNVFTLITLLSPNSTFFSVPFKTGSIFVSLALQNVMTCKVFRLLRLGGIQNDLSMGQFASIEFASNELEME</sequence>
<evidence type="ECO:0000256" key="1">
    <source>
        <dbReference type="SAM" id="Phobius"/>
    </source>
</evidence>
<feature type="transmembrane region" description="Helical" evidence="1">
    <location>
        <begin position="87"/>
        <end position="108"/>
    </location>
</feature>
<keyword evidence="1" id="KW-0812">Transmembrane</keyword>